<keyword evidence="5" id="KW-1185">Reference proteome</keyword>
<dbReference type="HOGENOM" id="CLU_678633_0_0_1"/>
<dbReference type="PROSITE" id="PS50089">
    <property type="entry name" value="ZF_RING_2"/>
    <property type="match status" value="1"/>
</dbReference>
<reference evidence="4 5" key="1">
    <citation type="journal article" date="2011" name="Science">
        <title>The Selaginella genome identifies genetic changes associated with the evolution of vascular plants.</title>
        <authorList>
            <person name="Banks J.A."/>
            <person name="Nishiyama T."/>
            <person name="Hasebe M."/>
            <person name="Bowman J.L."/>
            <person name="Gribskov M."/>
            <person name="dePamphilis C."/>
            <person name="Albert V.A."/>
            <person name="Aono N."/>
            <person name="Aoyama T."/>
            <person name="Ambrose B.A."/>
            <person name="Ashton N.W."/>
            <person name="Axtell M.J."/>
            <person name="Barker E."/>
            <person name="Barker M.S."/>
            <person name="Bennetzen J.L."/>
            <person name="Bonawitz N.D."/>
            <person name="Chapple C."/>
            <person name="Cheng C."/>
            <person name="Correa L.G."/>
            <person name="Dacre M."/>
            <person name="DeBarry J."/>
            <person name="Dreyer I."/>
            <person name="Elias M."/>
            <person name="Engstrom E.M."/>
            <person name="Estelle M."/>
            <person name="Feng L."/>
            <person name="Finet C."/>
            <person name="Floyd S.K."/>
            <person name="Frommer W.B."/>
            <person name="Fujita T."/>
            <person name="Gramzow L."/>
            <person name="Gutensohn M."/>
            <person name="Harholt J."/>
            <person name="Hattori M."/>
            <person name="Heyl A."/>
            <person name="Hirai T."/>
            <person name="Hiwatashi Y."/>
            <person name="Ishikawa M."/>
            <person name="Iwata M."/>
            <person name="Karol K.G."/>
            <person name="Koehler B."/>
            <person name="Kolukisaoglu U."/>
            <person name="Kubo M."/>
            <person name="Kurata T."/>
            <person name="Lalonde S."/>
            <person name="Li K."/>
            <person name="Li Y."/>
            <person name="Litt A."/>
            <person name="Lyons E."/>
            <person name="Manning G."/>
            <person name="Maruyama T."/>
            <person name="Michael T.P."/>
            <person name="Mikami K."/>
            <person name="Miyazaki S."/>
            <person name="Morinaga S."/>
            <person name="Murata T."/>
            <person name="Mueller-Roeber B."/>
            <person name="Nelson D.R."/>
            <person name="Obara M."/>
            <person name="Oguri Y."/>
            <person name="Olmstead R.G."/>
            <person name="Onodera N."/>
            <person name="Petersen B.L."/>
            <person name="Pils B."/>
            <person name="Prigge M."/>
            <person name="Rensing S.A."/>
            <person name="Riano-Pachon D.M."/>
            <person name="Roberts A.W."/>
            <person name="Sato Y."/>
            <person name="Scheller H.V."/>
            <person name="Schulz B."/>
            <person name="Schulz C."/>
            <person name="Shakirov E.V."/>
            <person name="Shibagaki N."/>
            <person name="Shinohara N."/>
            <person name="Shippen D.E."/>
            <person name="Soerensen I."/>
            <person name="Sotooka R."/>
            <person name="Sugimoto N."/>
            <person name="Sugita M."/>
            <person name="Sumikawa N."/>
            <person name="Tanurdzic M."/>
            <person name="Theissen G."/>
            <person name="Ulvskov P."/>
            <person name="Wakazuki S."/>
            <person name="Weng J.K."/>
            <person name="Willats W.W."/>
            <person name="Wipf D."/>
            <person name="Wolf P.G."/>
            <person name="Yang L."/>
            <person name="Zimmer A.D."/>
            <person name="Zhu Q."/>
            <person name="Mitros T."/>
            <person name="Hellsten U."/>
            <person name="Loque D."/>
            <person name="Otillar R."/>
            <person name="Salamov A."/>
            <person name="Schmutz J."/>
            <person name="Shapiro H."/>
            <person name="Lindquist E."/>
            <person name="Lucas S."/>
            <person name="Rokhsar D."/>
            <person name="Grigoriev I.V."/>
        </authorList>
    </citation>
    <scope>NUCLEOTIDE SEQUENCE [LARGE SCALE GENOMIC DNA]</scope>
</reference>
<feature type="coiled-coil region" evidence="2">
    <location>
        <begin position="300"/>
        <end position="350"/>
    </location>
</feature>
<dbReference type="STRING" id="88036.D8SSV7"/>
<dbReference type="GO" id="GO:0051607">
    <property type="term" value="P:defense response to virus"/>
    <property type="evidence" value="ECO:0007669"/>
    <property type="project" value="InterPro"/>
</dbReference>
<keyword evidence="1" id="KW-0862">Zinc</keyword>
<keyword evidence="1" id="KW-0479">Metal-binding</keyword>
<dbReference type="OMA" id="CRHANIC"/>
<dbReference type="KEGG" id="smo:SELMODRAFT_425364"/>
<gene>
    <name evidence="4" type="ORF">SELMODRAFT_425364</name>
</gene>
<dbReference type="SMART" id="SM00184">
    <property type="entry name" value="RING"/>
    <property type="match status" value="1"/>
</dbReference>
<sequence>MGDLPPIGERDRKIPWPPVVVIENVATTYDRQLRKHRGMENREIRAAIEEVIKVEDRRLIPLYNYEGQTSRAFLVFPSTEIGYENAVRVHDAFAPRRESRRNGQLYGYLATPEDMKRLDSNKKALRNWTIESLEEKVLRPRREALQEYERAKQLQIQLQQENDAAESALHNDSQKAAILQEELARKKEEMEKEKRLRREIKEAHEREMKKRRSQLEAQREMVLRSCRRENEELFESLKKKREETDAEIAKYQEEEKALRQNIDSRNKELQKFERLLSEQGLQMKIGERLAALKEEQHKRMMALRTRYNEERLQLAQQKQAKEKQLLEEQLRKKEELAQSIKSDEKNAKNENCIICMEKFSLRRGLYGCGHSYVCEECLPAVWGAKKECPICRHPQKKMPILTHVYS</sequence>
<dbReference type="PANTHER" id="PTHR46602">
    <property type="entry name" value="PROTEIN SUPPRESSOR OF GENE SILENCING 3"/>
    <property type="match status" value="1"/>
</dbReference>
<organism evidence="5">
    <name type="scientific">Selaginella moellendorffii</name>
    <name type="common">Spikemoss</name>
    <dbReference type="NCBI Taxonomy" id="88036"/>
    <lineage>
        <taxon>Eukaryota</taxon>
        <taxon>Viridiplantae</taxon>
        <taxon>Streptophyta</taxon>
        <taxon>Embryophyta</taxon>
        <taxon>Tracheophyta</taxon>
        <taxon>Lycopodiopsida</taxon>
        <taxon>Selaginellales</taxon>
        <taxon>Selaginellaceae</taxon>
        <taxon>Selaginella</taxon>
    </lineage>
</organism>
<feature type="domain" description="RING-type" evidence="3">
    <location>
        <begin position="352"/>
        <end position="392"/>
    </location>
</feature>
<feature type="coiled-coil region" evidence="2">
    <location>
        <begin position="141"/>
        <end position="275"/>
    </location>
</feature>
<evidence type="ECO:0000259" key="3">
    <source>
        <dbReference type="PROSITE" id="PS50089"/>
    </source>
</evidence>
<protein>
    <recommendedName>
        <fullName evidence="3">RING-type domain-containing protein</fullName>
    </recommendedName>
</protein>
<dbReference type="Pfam" id="PF03468">
    <property type="entry name" value="XS"/>
    <property type="match status" value="1"/>
</dbReference>
<keyword evidence="1" id="KW-0863">Zinc-finger</keyword>
<dbReference type="Proteomes" id="UP000001514">
    <property type="component" value="Unassembled WGS sequence"/>
</dbReference>
<dbReference type="InterPro" id="IPR044287">
    <property type="entry name" value="SGS3"/>
</dbReference>
<dbReference type="InterPro" id="IPR038588">
    <property type="entry name" value="XS_domain_sf"/>
</dbReference>
<dbReference type="PANTHER" id="PTHR46602:SF1">
    <property type="entry name" value="PROTEIN SUPPRESSOR OF GENE SILENCING 3"/>
    <property type="match status" value="1"/>
</dbReference>
<proteinExistence type="predicted"/>
<dbReference type="Gene3D" id="3.30.70.2890">
    <property type="entry name" value="XS domain"/>
    <property type="match status" value="1"/>
</dbReference>
<evidence type="ECO:0000256" key="2">
    <source>
        <dbReference type="SAM" id="Coils"/>
    </source>
</evidence>
<evidence type="ECO:0000313" key="5">
    <source>
        <dbReference type="Proteomes" id="UP000001514"/>
    </source>
</evidence>
<dbReference type="SUPFAM" id="SSF57850">
    <property type="entry name" value="RING/U-box"/>
    <property type="match status" value="1"/>
</dbReference>
<dbReference type="OrthoDB" id="1915348at2759"/>
<name>D8SSV7_SELML</name>
<evidence type="ECO:0000313" key="4">
    <source>
        <dbReference type="EMBL" id="EFJ12548.1"/>
    </source>
</evidence>
<dbReference type="Gene3D" id="3.30.40.10">
    <property type="entry name" value="Zinc/RING finger domain, C3HC4 (zinc finger)"/>
    <property type="match status" value="1"/>
</dbReference>
<dbReference type="EMBL" id="GL377638">
    <property type="protein sequence ID" value="EFJ12548.1"/>
    <property type="molecule type" value="Genomic_DNA"/>
</dbReference>
<dbReference type="Gramene" id="EFJ12548">
    <property type="protein sequence ID" value="EFJ12548"/>
    <property type="gene ID" value="SELMODRAFT_425364"/>
</dbReference>
<dbReference type="AlphaFoldDB" id="D8SSV7"/>
<dbReference type="InParanoid" id="D8SSV7"/>
<dbReference type="GO" id="GO:0031047">
    <property type="term" value="P:regulatory ncRNA-mediated gene silencing"/>
    <property type="evidence" value="ECO:0007669"/>
    <property type="project" value="InterPro"/>
</dbReference>
<evidence type="ECO:0000256" key="1">
    <source>
        <dbReference type="PROSITE-ProRule" id="PRU00175"/>
    </source>
</evidence>
<keyword evidence="2" id="KW-0175">Coiled coil</keyword>
<accession>D8SSV7</accession>
<dbReference type="InterPro" id="IPR001841">
    <property type="entry name" value="Znf_RING"/>
</dbReference>
<dbReference type="Pfam" id="PF13920">
    <property type="entry name" value="zf-C3HC4_3"/>
    <property type="match status" value="1"/>
</dbReference>
<dbReference type="GO" id="GO:0008270">
    <property type="term" value="F:zinc ion binding"/>
    <property type="evidence" value="ECO:0007669"/>
    <property type="project" value="UniProtKB-KW"/>
</dbReference>
<dbReference type="eggNOG" id="ENOG502QPU5">
    <property type="taxonomic scope" value="Eukaryota"/>
</dbReference>
<dbReference type="InterPro" id="IPR005380">
    <property type="entry name" value="XS_domain"/>
</dbReference>
<dbReference type="InterPro" id="IPR013083">
    <property type="entry name" value="Znf_RING/FYVE/PHD"/>
</dbReference>
<dbReference type="FunCoup" id="D8SSV7">
    <property type="interactions" value="1458"/>
</dbReference>